<sequence>MAKTAGRFYEIRKQLGDKPYVLTEDISIPPMPLAAREQWRKISAESVTARYLQSVALADGKKPATVDYTSRVERALIGDQYEACKALFADDARAWDIFITELLEFNKVAGTTSESGDADSEGNDDGDATPA</sequence>
<dbReference type="RefSeq" id="WP_046189365.1">
    <property type="nucleotide sequence ID" value="NZ_JACKUJ010000046.1"/>
</dbReference>
<reference evidence="5" key="1">
    <citation type="submission" date="2015-04" db="EMBL/GenBank/DDBJ databases">
        <title>Genome sequence of Mycobacterium arupense GUC1.</title>
        <authorList>
            <person name="Greninger A.L."/>
            <person name="Cunningham G."/>
            <person name="Chiu C.Y."/>
            <person name="Miller S."/>
        </authorList>
    </citation>
    <scope>NUCLEOTIDE SEQUENCE [LARGE SCALE GENOMIC DNA]</scope>
    <source>
        <strain evidence="5">GUC1</strain>
    </source>
</reference>
<dbReference type="Proteomes" id="UP000034416">
    <property type="component" value="Unassembled WGS sequence"/>
</dbReference>
<evidence type="ECO:0000256" key="1">
    <source>
        <dbReference type="SAM" id="MobiDB-lite"/>
    </source>
</evidence>
<evidence type="ECO:0000313" key="7">
    <source>
        <dbReference type="Proteomes" id="UP000321797"/>
    </source>
</evidence>
<dbReference type="EMBL" id="SSGD01000085">
    <property type="protein sequence ID" value="TXI54438.1"/>
    <property type="molecule type" value="Genomic_DNA"/>
</dbReference>
<reference evidence="3 6" key="3">
    <citation type="submission" date="2016-12" db="EMBL/GenBank/DDBJ databases">
        <title>The new phylogeny of genus Mycobacterium.</title>
        <authorList>
            <person name="Tortoli E."/>
            <person name="Trovato A."/>
            <person name="Cirillo D.M."/>
        </authorList>
    </citation>
    <scope>NUCLEOTIDE SEQUENCE [LARGE SCALE GENOMIC DNA]</scope>
    <source>
        <strain evidence="3 6">DSM 44942</strain>
    </source>
</reference>
<evidence type="ECO:0000313" key="5">
    <source>
        <dbReference type="Proteomes" id="UP000034416"/>
    </source>
</evidence>
<dbReference type="EMBL" id="LASW01000033">
    <property type="protein sequence ID" value="KKB99475.1"/>
    <property type="molecule type" value="Genomic_DNA"/>
</dbReference>
<dbReference type="EMBL" id="MVHH01000050">
    <property type="protein sequence ID" value="OQZ93677.1"/>
    <property type="molecule type" value="Genomic_DNA"/>
</dbReference>
<evidence type="ECO:0008006" key="8">
    <source>
        <dbReference type="Google" id="ProtNLM"/>
    </source>
</evidence>
<evidence type="ECO:0000313" key="6">
    <source>
        <dbReference type="Proteomes" id="UP000192327"/>
    </source>
</evidence>
<feature type="compositionally biased region" description="Acidic residues" evidence="1">
    <location>
        <begin position="116"/>
        <end position="131"/>
    </location>
</feature>
<dbReference type="PATRIC" id="fig|342002.3.peg.52"/>
<dbReference type="Proteomes" id="UP000321797">
    <property type="component" value="Unassembled WGS sequence"/>
</dbReference>
<gene>
    <name evidence="3" type="ORF">BST15_17550</name>
    <name evidence="4" type="ORF">E6Q54_14645</name>
    <name evidence="2" type="ORF">WR43_09690</name>
</gene>
<dbReference type="STRING" id="342002.BST15_17550"/>
<dbReference type="OrthoDB" id="4764552at2"/>
<protein>
    <recommendedName>
        <fullName evidence="8">Tail assembly chaperone</fullName>
    </recommendedName>
</protein>
<name>A0A0F5MXI0_9MYCO</name>
<dbReference type="Proteomes" id="UP000192327">
    <property type="component" value="Unassembled WGS sequence"/>
</dbReference>
<evidence type="ECO:0000313" key="4">
    <source>
        <dbReference type="EMBL" id="TXI54438.1"/>
    </source>
</evidence>
<feature type="region of interest" description="Disordered" evidence="1">
    <location>
        <begin position="110"/>
        <end position="131"/>
    </location>
</feature>
<evidence type="ECO:0000313" key="2">
    <source>
        <dbReference type="EMBL" id="KKB99475.1"/>
    </source>
</evidence>
<proteinExistence type="predicted"/>
<accession>A0A0F5MXI0</accession>
<keyword evidence="6" id="KW-1185">Reference proteome</keyword>
<comment type="caution">
    <text evidence="2">The sequence shown here is derived from an EMBL/GenBank/DDBJ whole genome shotgun (WGS) entry which is preliminary data.</text>
</comment>
<evidence type="ECO:0000313" key="3">
    <source>
        <dbReference type="EMBL" id="OQZ93677.1"/>
    </source>
</evidence>
<organism evidence="2 5">
    <name type="scientific">Mycolicibacter arupensis</name>
    <dbReference type="NCBI Taxonomy" id="342002"/>
    <lineage>
        <taxon>Bacteria</taxon>
        <taxon>Bacillati</taxon>
        <taxon>Actinomycetota</taxon>
        <taxon>Actinomycetes</taxon>
        <taxon>Mycobacteriales</taxon>
        <taxon>Mycobacteriaceae</taxon>
        <taxon>Mycolicibacter</taxon>
    </lineage>
</organism>
<reference evidence="2" key="2">
    <citation type="submission" date="2015-04" db="EMBL/GenBank/DDBJ databases">
        <title>Genome sequence of Mycobacterium arupense strain GUC1.</title>
        <authorList>
            <person name="Greninger A.L."/>
            <person name="Cunningham G."/>
            <person name="Chiu C.Y."/>
            <person name="Miller S."/>
        </authorList>
    </citation>
    <scope>NUCLEOTIDE SEQUENCE</scope>
    <source>
        <strain evidence="2">GUC1</strain>
    </source>
</reference>
<reference evidence="4 7" key="4">
    <citation type="submission" date="2018-09" db="EMBL/GenBank/DDBJ databases">
        <title>Metagenome Assembled Genomes from an Advanced Water Purification Facility.</title>
        <authorList>
            <person name="Stamps B.W."/>
            <person name="Spear J.R."/>
        </authorList>
    </citation>
    <scope>NUCLEOTIDE SEQUENCE [LARGE SCALE GENOMIC DNA]</scope>
    <source>
        <strain evidence="4">Bin_29_2</strain>
    </source>
</reference>
<dbReference type="AlphaFoldDB" id="A0A0F5MXI0"/>